<comment type="caution">
    <text evidence="2">The sequence shown here is derived from an EMBL/GenBank/DDBJ whole genome shotgun (WGS) entry which is preliminary data.</text>
</comment>
<feature type="compositionally biased region" description="Basic and acidic residues" evidence="1">
    <location>
        <begin position="487"/>
        <end position="499"/>
    </location>
</feature>
<gene>
    <name evidence="2" type="ORF">EC912_101387</name>
</gene>
<evidence type="ECO:0000313" key="2">
    <source>
        <dbReference type="EMBL" id="TCV97378.1"/>
    </source>
</evidence>
<dbReference type="PROSITE" id="PS51257">
    <property type="entry name" value="PROKAR_LIPOPROTEIN"/>
    <property type="match status" value="1"/>
</dbReference>
<dbReference type="OrthoDB" id="197257at2"/>
<proteinExistence type="predicted"/>
<sequence length="629" mass="69529">MKTGRQGNRWLPGVALCIGTLSIAACQKSPDAPAIQPAAASTAAQPGTNAQAYVPPTADQLYQLVAPIALFPDKLVAQTLAASAYPDQVTAADAWMQQNRGLKPAALIDAANAQPWDPSVKSLTAFPSVIDQLARNIDWTTSLGDAYVNDPNDVLNAIQVMRQRAQAHGNLRSTPQQKVAVVDRTSYSEPEVVDSGDAPVVYEGPSVVQAPERTIVIEPEQSDVVYVPAYDPGVVYGDEVEVYRGYDYRPPPRYSTGDMVATGVISFGVGVLIGEAFSHHDDRDRRDWGWHAWNMNWGGGGRGDGPGRPEVVYNNRPYVSHSTTIINRVTNNNTTINRNVTQIDNRHNFNNGNVNNISNVNSGNRNVAVDRRPEQAPGAAPQNFQRPALAAQPGQGRPAPDFAHMQRPNFTEQMTRPNQPVPAAQPGRPQPSTPPAERNRGNPNPNEFTQRDRVPLPVTRESLHPMPQGQAQAQPARVPNEAQRVNPDMRHVDVPRQEPRPAAQQPAIAQQQPPRPVQQARPVEQPRQVQVPRPEQQPRQEQQQRVEAPRQAFQQRQAPPRPEPQQREAPPRPQPQQQPREVMPRPQPQQVRQAPPPQQQQREQPAPRAQPPHREAPPPKKDEHKDDKG</sequence>
<feature type="compositionally biased region" description="Basic and acidic residues" evidence="1">
    <location>
        <begin position="612"/>
        <end position="629"/>
    </location>
</feature>
<feature type="compositionally biased region" description="Low complexity" evidence="1">
    <location>
        <begin position="549"/>
        <end position="558"/>
    </location>
</feature>
<dbReference type="EMBL" id="SMCS01000001">
    <property type="protein sequence ID" value="TCV97378.1"/>
    <property type="molecule type" value="Genomic_DNA"/>
</dbReference>
<dbReference type="AlphaFoldDB" id="A0A4R3YZN3"/>
<feature type="region of interest" description="Disordered" evidence="1">
    <location>
        <begin position="412"/>
        <end position="629"/>
    </location>
</feature>
<evidence type="ECO:0000313" key="3">
    <source>
        <dbReference type="Proteomes" id="UP000295645"/>
    </source>
</evidence>
<organism evidence="2 3">
    <name type="scientific">Luteibacter rhizovicinus</name>
    <dbReference type="NCBI Taxonomy" id="242606"/>
    <lineage>
        <taxon>Bacteria</taxon>
        <taxon>Pseudomonadati</taxon>
        <taxon>Pseudomonadota</taxon>
        <taxon>Gammaproteobacteria</taxon>
        <taxon>Lysobacterales</taxon>
        <taxon>Rhodanobacteraceae</taxon>
        <taxon>Luteibacter</taxon>
    </lineage>
</organism>
<feature type="compositionally biased region" description="Low complexity" evidence="1">
    <location>
        <begin position="588"/>
        <end position="607"/>
    </location>
</feature>
<evidence type="ECO:0000256" key="1">
    <source>
        <dbReference type="SAM" id="MobiDB-lite"/>
    </source>
</evidence>
<protein>
    <submittedName>
        <fullName evidence="2">Uncharacterized protein DUF3300</fullName>
    </submittedName>
</protein>
<dbReference type="Proteomes" id="UP000295645">
    <property type="component" value="Unassembled WGS sequence"/>
</dbReference>
<feature type="compositionally biased region" description="Low complexity" evidence="1">
    <location>
        <begin position="500"/>
        <end position="535"/>
    </location>
</feature>
<dbReference type="InterPro" id="IPR021728">
    <property type="entry name" value="DUF3300"/>
</dbReference>
<dbReference type="PANTHER" id="PTHR40269:SF1">
    <property type="entry name" value="OUTER MEMBRANE PROTEIN"/>
    <property type="match status" value="1"/>
</dbReference>
<dbReference type="Pfam" id="PF11737">
    <property type="entry name" value="DUF3300"/>
    <property type="match status" value="1"/>
</dbReference>
<reference evidence="2 3" key="1">
    <citation type="submission" date="2019-03" db="EMBL/GenBank/DDBJ databases">
        <title>Above-ground endophytic microbial communities from plants in different locations in the United States.</title>
        <authorList>
            <person name="Frank C."/>
        </authorList>
    </citation>
    <scope>NUCLEOTIDE SEQUENCE [LARGE SCALE GENOMIC DNA]</scope>
    <source>
        <strain evidence="2 3">LP_13_YM</strain>
    </source>
</reference>
<accession>A0A4R3YZN3</accession>
<name>A0A4R3YZN3_9GAMM</name>
<feature type="compositionally biased region" description="Low complexity" evidence="1">
    <location>
        <begin position="465"/>
        <end position="476"/>
    </location>
</feature>
<dbReference type="PANTHER" id="PTHR40269">
    <property type="entry name" value="OUTER MEMBRANE PROTEIN-RELATED"/>
    <property type="match status" value="1"/>
</dbReference>
<keyword evidence="3" id="KW-1185">Reference proteome</keyword>
<feature type="compositionally biased region" description="Basic and acidic residues" evidence="1">
    <location>
        <begin position="536"/>
        <end position="548"/>
    </location>
</feature>
<dbReference type="RefSeq" id="WP_132141449.1">
    <property type="nucleotide sequence ID" value="NZ_SMCS01000001.1"/>
</dbReference>